<dbReference type="AlphaFoldDB" id="A0A7R8WQN1"/>
<sequence>MPVYKRNIRVCGEMVTMEYDERDMVKLRRLESVGQELQANVRTMNWCRVELILDTFYREVVEARALKTLPRVCPTPPQIMPHSLFPQLTFGAQRTPYQCDIPQVPGAIAMLRECSDHLPPGPSVEIQQMSPVASSFHGTLLPLSSSVADVVGMLPFSVSIALVKPSKWIA</sequence>
<accession>A0A7R8WQN1</accession>
<organism evidence="1">
    <name type="scientific">Cyprideis torosa</name>
    <dbReference type="NCBI Taxonomy" id="163714"/>
    <lineage>
        <taxon>Eukaryota</taxon>
        <taxon>Metazoa</taxon>
        <taxon>Ecdysozoa</taxon>
        <taxon>Arthropoda</taxon>
        <taxon>Crustacea</taxon>
        <taxon>Oligostraca</taxon>
        <taxon>Ostracoda</taxon>
        <taxon>Podocopa</taxon>
        <taxon>Podocopida</taxon>
        <taxon>Cytherocopina</taxon>
        <taxon>Cytheroidea</taxon>
        <taxon>Cytherideidae</taxon>
        <taxon>Cyprideis</taxon>
    </lineage>
</organism>
<reference evidence="1" key="1">
    <citation type="submission" date="2020-11" db="EMBL/GenBank/DDBJ databases">
        <authorList>
            <person name="Tran Van P."/>
        </authorList>
    </citation>
    <scope>NUCLEOTIDE SEQUENCE</scope>
</reference>
<name>A0A7R8WQN1_9CRUS</name>
<gene>
    <name evidence="1" type="ORF">CTOB1V02_LOCUS12850</name>
</gene>
<proteinExistence type="predicted"/>
<protein>
    <submittedName>
        <fullName evidence="1">Uncharacterized protein</fullName>
    </submittedName>
</protein>
<dbReference type="EMBL" id="OB670893">
    <property type="protein sequence ID" value="CAD7235034.1"/>
    <property type="molecule type" value="Genomic_DNA"/>
</dbReference>
<evidence type="ECO:0000313" key="1">
    <source>
        <dbReference type="EMBL" id="CAD7235034.1"/>
    </source>
</evidence>